<dbReference type="GO" id="GO:0006310">
    <property type="term" value="P:DNA recombination"/>
    <property type="evidence" value="ECO:0007669"/>
    <property type="project" value="UniProtKB-KW"/>
</dbReference>
<accession>A0A2Z6PS47</accession>
<dbReference type="InterPro" id="IPR010285">
    <property type="entry name" value="DNA_helicase_pif1-like_DEAD"/>
</dbReference>
<reference evidence="7" key="1">
    <citation type="journal article" date="2017" name="Front. Plant Sci.">
        <title>Climate Clever Clovers: New Paradigm to Reduce the Environmental Footprint of Ruminants by Breeding Low Methanogenic Forages Utilizing Haplotype Variation.</title>
        <authorList>
            <person name="Kaur P."/>
            <person name="Appels R."/>
            <person name="Bayer P.E."/>
            <person name="Keeble-Gagnere G."/>
            <person name="Wang J."/>
            <person name="Hirakawa H."/>
            <person name="Shirasawa K."/>
            <person name="Vercoe P."/>
            <person name="Stefanova K."/>
            <person name="Durmic Z."/>
            <person name="Nichols P."/>
            <person name="Revell C."/>
            <person name="Isobe S.N."/>
            <person name="Edwards D."/>
            <person name="Erskine W."/>
        </authorList>
    </citation>
    <scope>NUCLEOTIDE SEQUENCE [LARGE SCALE GENOMIC DNA]</scope>
    <source>
        <strain evidence="7">cv. Daliak</strain>
    </source>
</reference>
<organism evidence="6 7">
    <name type="scientific">Trifolium subterraneum</name>
    <name type="common">Subterranean clover</name>
    <dbReference type="NCBI Taxonomy" id="3900"/>
    <lineage>
        <taxon>Eukaryota</taxon>
        <taxon>Viridiplantae</taxon>
        <taxon>Streptophyta</taxon>
        <taxon>Embryophyta</taxon>
        <taxon>Tracheophyta</taxon>
        <taxon>Spermatophyta</taxon>
        <taxon>Magnoliopsida</taxon>
        <taxon>eudicotyledons</taxon>
        <taxon>Gunneridae</taxon>
        <taxon>Pentapetalae</taxon>
        <taxon>rosids</taxon>
        <taxon>fabids</taxon>
        <taxon>Fabales</taxon>
        <taxon>Fabaceae</taxon>
        <taxon>Papilionoideae</taxon>
        <taxon>50 kb inversion clade</taxon>
        <taxon>NPAAA clade</taxon>
        <taxon>Hologalegina</taxon>
        <taxon>IRL clade</taxon>
        <taxon>Trifolieae</taxon>
        <taxon>Trifolium</taxon>
    </lineage>
</organism>
<dbReference type="Proteomes" id="UP000242715">
    <property type="component" value="Unassembled WGS sequence"/>
</dbReference>
<keyword evidence="1" id="KW-0234">DNA repair</keyword>
<sequence>MTLFHQPKDTIPVELTYSSSDSDSDTHNSSGSEHLSDQVITDDDNSEIDEDDEVEGYFDLGDPNWQCLNCGAFMWYQERKCRTRHTTIPEFQLCCHGGKSELPLLQEPPQLLQHLLFNRFSSDSKNYQAHTRIYNSMFAFTSPGMQLNDQHLRGKGPPTLRIQGQVCHRIGSLLPEEGDQPKFAQLYIYDTENEVRNRMQNFRSNKEIDEEIVNKLKSMLDEHNVHAKAFRMARDLLQNNQVQDLKLQLIADRKTDGRIYNKPTVSEVAAFIVGDVHTGSQRDIIMHKKSGHLQRINEFHASYLAFQYPLIFPYGEDGFRSGIQHRFSHQTEITKRNRLTIKDWLSFRMQTRKDEAKTLICSRRLFQQFVVDGYAMMETERLNWLRKNQPKLRVSKYHNLHDSSQGKNSTASNKRGQRVVLPSTFVGSKRYMDQLYFDGMAISSAVGFPDLFITFTCNPTWPEITRELNKNNLKPQDRPDIIVKVFKMKFDLLMKDLTKKHILGKVLAYMYTIEFQKRGLPHAHIIIFLHPSSKYPTPADIDNIISAELPNPETDTELFMLVKKHMLHGPCGQENNKSPCMSNGREACFAMGFLGDDKEYIGAIREAHGWGPELQLTDQELENLTLLEIEKYLQANRRTLKSFKSMPYPDGYVLEQLGNRLIYDERDYDIPTLKQEFNQLFSTLTDEQRKIYDQIMEAVDKQQGGVFFLHGYGGTGKTFMWRTLSSALRSKQEIVLTVATSGIAALLLLGGRTAHSKFKLPVPTLDNSMCKTEHDSDLADLLRATKLIIWDEAPMAHKYTFEALDRSLKDFMSNTSNSTEIFGGKVVVFGGDFRQILPVIPRGSRSDIVHSSLNASYIWDHCKVLTLTKNMRLNQGSTPEENKEIEAFSKWLLLVGEGKLSEPNDGTAEIEIPKEILITEFENPIQGIVESTYPDFINNHRNHEYLLSRAILASTIEVVESINDYVLGLMPGEETVYYSSNTVDRSDMHNEDMLHIYTPEFLNSLRTSGVPNHIIKLKIGTPIMLMRNIDQAEG</sequence>
<evidence type="ECO:0000313" key="7">
    <source>
        <dbReference type="Proteomes" id="UP000242715"/>
    </source>
</evidence>
<dbReference type="Pfam" id="PF21530">
    <property type="entry name" value="Pif1_2B_dom"/>
    <property type="match status" value="1"/>
</dbReference>
<dbReference type="GO" id="GO:0000723">
    <property type="term" value="P:telomere maintenance"/>
    <property type="evidence" value="ECO:0007669"/>
    <property type="project" value="InterPro"/>
</dbReference>
<feature type="domain" description="DNA helicase Pif1-like 2B" evidence="5">
    <location>
        <begin position="1000"/>
        <end position="1034"/>
    </location>
</feature>
<dbReference type="EMBL" id="DF974716">
    <property type="protein sequence ID" value="GAU50219.1"/>
    <property type="molecule type" value="Genomic_DNA"/>
</dbReference>
<keyword evidence="1" id="KW-0227">DNA damage</keyword>
<dbReference type="Pfam" id="PF05970">
    <property type="entry name" value="PIF1"/>
    <property type="match status" value="1"/>
</dbReference>
<feature type="region of interest" description="Disordered" evidence="2">
    <location>
        <begin position="1"/>
        <end position="43"/>
    </location>
</feature>
<keyword evidence="1" id="KW-0233">DNA recombination</keyword>
<dbReference type="GO" id="GO:0043139">
    <property type="term" value="F:5'-3' DNA helicase activity"/>
    <property type="evidence" value="ECO:0007669"/>
    <property type="project" value="UniProtKB-EC"/>
</dbReference>
<dbReference type="Pfam" id="PF14214">
    <property type="entry name" value="Helitron_like_N"/>
    <property type="match status" value="1"/>
</dbReference>
<evidence type="ECO:0000256" key="2">
    <source>
        <dbReference type="SAM" id="MobiDB-lite"/>
    </source>
</evidence>
<evidence type="ECO:0000256" key="1">
    <source>
        <dbReference type="RuleBase" id="RU363044"/>
    </source>
</evidence>
<keyword evidence="1" id="KW-0378">Hydrolase</keyword>
<dbReference type="GO" id="GO:0005524">
    <property type="term" value="F:ATP binding"/>
    <property type="evidence" value="ECO:0007669"/>
    <property type="project" value="UniProtKB-KW"/>
</dbReference>
<keyword evidence="7" id="KW-1185">Reference proteome</keyword>
<dbReference type="GO" id="GO:0006281">
    <property type="term" value="P:DNA repair"/>
    <property type="evidence" value="ECO:0007669"/>
    <property type="project" value="UniProtKB-KW"/>
</dbReference>
<proteinExistence type="inferred from homology"/>
<dbReference type="OrthoDB" id="1928976at2759"/>
<evidence type="ECO:0000259" key="4">
    <source>
        <dbReference type="Pfam" id="PF14214"/>
    </source>
</evidence>
<protein>
    <recommendedName>
        <fullName evidence="1">ATP-dependent DNA helicase</fullName>
        <ecNumber evidence="1">5.6.2.3</ecNumber>
    </recommendedName>
</protein>
<feature type="domain" description="Helitron helicase-like" evidence="4">
    <location>
        <begin position="344"/>
        <end position="527"/>
    </location>
</feature>
<feature type="domain" description="DNA helicase Pif1-like DEAD-box helicase" evidence="3">
    <location>
        <begin position="684"/>
        <end position="905"/>
    </location>
</feature>
<dbReference type="PANTHER" id="PTHR10492">
    <property type="match status" value="1"/>
</dbReference>
<dbReference type="PANTHER" id="PTHR10492:SF78">
    <property type="entry name" value="ATP-DEPENDENT DNA HELICASE"/>
    <property type="match status" value="1"/>
</dbReference>
<evidence type="ECO:0000259" key="5">
    <source>
        <dbReference type="Pfam" id="PF21530"/>
    </source>
</evidence>
<evidence type="ECO:0000313" key="6">
    <source>
        <dbReference type="EMBL" id="GAU50219.1"/>
    </source>
</evidence>
<comment type="cofactor">
    <cofactor evidence="1">
        <name>Mg(2+)</name>
        <dbReference type="ChEBI" id="CHEBI:18420"/>
    </cofactor>
</comment>
<keyword evidence="1" id="KW-0347">Helicase</keyword>
<comment type="catalytic activity">
    <reaction evidence="1">
        <text>ATP + H2O = ADP + phosphate + H(+)</text>
        <dbReference type="Rhea" id="RHEA:13065"/>
        <dbReference type="ChEBI" id="CHEBI:15377"/>
        <dbReference type="ChEBI" id="CHEBI:15378"/>
        <dbReference type="ChEBI" id="CHEBI:30616"/>
        <dbReference type="ChEBI" id="CHEBI:43474"/>
        <dbReference type="ChEBI" id="CHEBI:456216"/>
        <dbReference type="EC" id="5.6.2.3"/>
    </reaction>
</comment>
<dbReference type="SUPFAM" id="SSF52540">
    <property type="entry name" value="P-loop containing nucleoside triphosphate hydrolases"/>
    <property type="match status" value="1"/>
</dbReference>
<dbReference type="InterPro" id="IPR027417">
    <property type="entry name" value="P-loop_NTPase"/>
</dbReference>
<gene>
    <name evidence="6" type="ORF">TSUD_408980</name>
</gene>
<keyword evidence="1" id="KW-0547">Nucleotide-binding</keyword>
<dbReference type="GO" id="GO:0016887">
    <property type="term" value="F:ATP hydrolysis activity"/>
    <property type="evidence" value="ECO:0007669"/>
    <property type="project" value="RHEA"/>
</dbReference>
<dbReference type="InterPro" id="IPR025476">
    <property type="entry name" value="Helitron_helicase-like"/>
</dbReference>
<comment type="similarity">
    <text evidence="1">Belongs to the helicase family.</text>
</comment>
<dbReference type="InterPro" id="IPR049163">
    <property type="entry name" value="Pif1-like_2B_dom"/>
</dbReference>
<dbReference type="AlphaFoldDB" id="A0A2Z6PS47"/>
<evidence type="ECO:0000259" key="3">
    <source>
        <dbReference type="Pfam" id="PF05970"/>
    </source>
</evidence>
<dbReference type="Gene3D" id="3.40.50.300">
    <property type="entry name" value="P-loop containing nucleotide triphosphate hydrolases"/>
    <property type="match status" value="1"/>
</dbReference>
<keyword evidence="1" id="KW-0067">ATP-binding</keyword>
<name>A0A2Z6PS47_TRISU</name>
<dbReference type="EC" id="5.6.2.3" evidence="1"/>